<dbReference type="AlphaFoldDB" id="A0A4S5CP76"/>
<dbReference type="PROSITE" id="PS51257">
    <property type="entry name" value="PROKAR_LIPOPROTEIN"/>
    <property type="match status" value="1"/>
</dbReference>
<dbReference type="InterPro" id="IPR025326">
    <property type="entry name" value="DUF4232"/>
</dbReference>
<accession>A0A4S5CP76</accession>
<comment type="caution">
    <text evidence="3">The sequence shown here is derived from an EMBL/GenBank/DDBJ whole genome shotgun (WGS) entry which is preliminary data.</text>
</comment>
<feature type="signal peptide" evidence="1">
    <location>
        <begin position="1"/>
        <end position="28"/>
    </location>
</feature>
<protein>
    <submittedName>
        <fullName evidence="3">DUF4232 domain-containing protein</fullName>
    </submittedName>
</protein>
<organism evidence="3 4">
    <name type="scientific">Candidatus Frankia alpina</name>
    <dbReference type="NCBI Taxonomy" id="2699483"/>
    <lineage>
        <taxon>Bacteria</taxon>
        <taxon>Bacillati</taxon>
        <taxon>Actinomycetota</taxon>
        <taxon>Actinomycetes</taxon>
        <taxon>Frankiales</taxon>
        <taxon>Frankiaceae</taxon>
        <taxon>Frankia</taxon>
    </lineage>
</organism>
<feature type="chain" id="PRO_5038903926" evidence="1">
    <location>
        <begin position="29"/>
        <end position="212"/>
    </location>
</feature>
<dbReference type="EMBL" id="SSXH01000708">
    <property type="protein sequence ID" value="THJ45348.1"/>
    <property type="molecule type" value="Genomic_DNA"/>
</dbReference>
<dbReference type="Proteomes" id="UP000305282">
    <property type="component" value="Unassembled WGS sequence"/>
</dbReference>
<gene>
    <name evidence="3" type="ORF">E7Y31_19930</name>
</gene>
<feature type="domain" description="DUF4232" evidence="2">
    <location>
        <begin position="74"/>
        <end position="189"/>
    </location>
</feature>
<evidence type="ECO:0000313" key="3">
    <source>
        <dbReference type="EMBL" id="THJ45348.1"/>
    </source>
</evidence>
<reference evidence="3 4" key="1">
    <citation type="submission" date="2019-04" db="EMBL/GenBank/DDBJ databases">
        <title>Draft genome sequences for three unisolated Alnus-infective Frankia Sp+ strains, AgTrS, AiOr and AvVan, the first sequenced Frankia strains able to sporulate in-planta.</title>
        <authorList>
            <person name="Bethencourt L."/>
            <person name="Vautrin F."/>
            <person name="Taib N."/>
            <person name="Dubost A."/>
            <person name="Castro-Garcia L."/>
            <person name="Imbaud O."/>
            <person name="Abrouk D."/>
            <person name="Fournier P."/>
            <person name="Briolay J."/>
            <person name="Nguyen A."/>
            <person name="Normand P."/>
            <person name="Fernandez M.P."/>
            <person name="Brochier-Armanet C."/>
            <person name="Herrera-Belaroussi A."/>
        </authorList>
    </citation>
    <scope>NUCLEOTIDE SEQUENCE [LARGE SCALE GENOMIC DNA]</scope>
    <source>
        <strain evidence="3 4">AvVan</strain>
    </source>
</reference>
<dbReference type="OrthoDB" id="3480105at2"/>
<name>A0A4S5CP76_9ACTN</name>
<evidence type="ECO:0000313" key="4">
    <source>
        <dbReference type="Proteomes" id="UP000305282"/>
    </source>
</evidence>
<dbReference type="Pfam" id="PF14016">
    <property type="entry name" value="DUF4232"/>
    <property type="match status" value="1"/>
</dbReference>
<evidence type="ECO:0000256" key="1">
    <source>
        <dbReference type="SAM" id="SignalP"/>
    </source>
</evidence>
<proteinExistence type="predicted"/>
<keyword evidence="4" id="KW-1185">Reference proteome</keyword>
<keyword evidence="1" id="KW-0732">Signal</keyword>
<sequence>MSDVMRRRWAAGPVLLLVAVLSSCSSTAGSASSSGTGPRPLVASADAAPVGSSVDVASAARRSTGATAAAASRCTTADLRASIPEKPTPGTSQKGIHVTFRNQSSAQCTLYGYPGAEFRSATGDRWDLVRSLGVARRPITLAPGAQAHATLTYLPTDPSDGTGNPVFSPTALVFIPPDEQTSLIVPWTLGPVLRQDAATHPGTYISALEPGS</sequence>
<evidence type="ECO:0000259" key="2">
    <source>
        <dbReference type="Pfam" id="PF14016"/>
    </source>
</evidence>